<evidence type="ECO:0000256" key="1">
    <source>
        <dbReference type="ARBA" id="ARBA00006351"/>
    </source>
</evidence>
<comment type="similarity">
    <text evidence="1">Belongs to the glycosyltransferase 8 family.</text>
</comment>
<evidence type="ECO:0000256" key="4">
    <source>
        <dbReference type="ARBA" id="ARBA00022679"/>
    </source>
</evidence>
<dbReference type="InterPro" id="IPR024731">
    <property type="entry name" value="NELL2-like_EGF"/>
</dbReference>
<dbReference type="Gene3D" id="3.40.50.720">
    <property type="entry name" value="NAD(P)-binding Rossmann-like Domain"/>
    <property type="match status" value="1"/>
</dbReference>
<evidence type="ECO:0000256" key="6">
    <source>
        <dbReference type="ARBA" id="ARBA00023157"/>
    </source>
</evidence>
<reference evidence="11" key="1">
    <citation type="submission" date="2011-02" db="EMBL/GenBank/DDBJ databases">
        <title>The Genome Sequence of Capsaspora owczarzaki ATCC 30864.</title>
        <authorList>
            <person name="Russ C."/>
            <person name="Cuomo C."/>
            <person name="Burger G."/>
            <person name="Gray M.W."/>
            <person name="Holland P.W.H."/>
            <person name="King N."/>
            <person name="Lang F.B.F."/>
            <person name="Roger A.J."/>
            <person name="Ruiz-Trillo I."/>
            <person name="Young S.K."/>
            <person name="Zeng Q."/>
            <person name="Gargeya S."/>
            <person name="Alvarado L."/>
            <person name="Berlin A."/>
            <person name="Chapman S.B."/>
            <person name="Chen Z."/>
            <person name="Freedman E."/>
            <person name="Gellesch M."/>
            <person name="Goldberg J."/>
            <person name="Griggs A."/>
            <person name="Gujja S."/>
            <person name="Heilman E."/>
            <person name="Heiman D."/>
            <person name="Howarth C."/>
            <person name="Mehta T."/>
            <person name="Neiman D."/>
            <person name="Pearson M."/>
            <person name="Roberts A."/>
            <person name="Saif S."/>
            <person name="Shea T."/>
            <person name="Shenoy N."/>
            <person name="Sisk P."/>
            <person name="Stolte C."/>
            <person name="Sykes S."/>
            <person name="White J."/>
            <person name="Yandava C."/>
            <person name="Haas B."/>
            <person name="Nusbaum C."/>
            <person name="Birren B."/>
        </authorList>
    </citation>
    <scope>NUCLEOTIDE SEQUENCE</scope>
    <source>
        <strain evidence="11">ATCC 30864</strain>
    </source>
</reference>
<dbReference type="Gene3D" id="3.90.550.10">
    <property type="entry name" value="Spore Coat Polysaccharide Biosynthesis Protein SpsA, Chain A"/>
    <property type="match status" value="1"/>
</dbReference>
<dbReference type="InterPro" id="IPR002495">
    <property type="entry name" value="Glyco_trans_8"/>
</dbReference>
<feature type="domain" description="EGF-like" evidence="9">
    <location>
        <begin position="621"/>
        <end position="662"/>
    </location>
</feature>
<name>A0A0D2TZR8_CAPO3</name>
<dbReference type="SUPFAM" id="SSF53448">
    <property type="entry name" value="Nucleotide-diphospho-sugar transferases"/>
    <property type="match status" value="1"/>
</dbReference>
<keyword evidence="3" id="KW-0328">Glycosyltransferase</keyword>
<dbReference type="Proteomes" id="UP000008743">
    <property type="component" value="Unassembled WGS sequence"/>
</dbReference>
<evidence type="ECO:0000256" key="5">
    <source>
        <dbReference type="ARBA" id="ARBA00022723"/>
    </source>
</evidence>
<keyword evidence="4" id="KW-0808">Transferase</keyword>
<dbReference type="InterPro" id="IPR000742">
    <property type="entry name" value="EGF"/>
</dbReference>
<dbReference type="InterPro" id="IPR001509">
    <property type="entry name" value="Epimerase_deHydtase"/>
</dbReference>
<keyword evidence="8" id="KW-1133">Transmembrane helix</keyword>
<evidence type="ECO:0000256" key="2">
    <source>
        <dbReference type="ARBA" id="ARBA00022536"/>
    </source>
</evidence>
<dbReference type="InterPro" id="IPR050748">
    <property type="entry name" value="Glycosyltrans_8_dom-fam"/>
</dbReference>
<dbReference type="GO" id="GO:0046872">
    <property type="term" value="F:metal ion binding"/>
    <property type="evidence" value="ECO:0007669"/>
    <property type="project" value="UniProtKB-KW"/>
</dbReference>
<dbReference type="PROSITE" id="PS50026">
    <property type="entry name" value="EGF_3"/>
    <property type="match status" value="1"/>
</dbReference>
<gene>
    <name evidence="10" type="ORF">CAOG_009264</name>
</gene>
<dbReference type="PANTHER" id="PTHR13778">
    <property type="entry name" value="GLYCOSYLTRANSFERASE 8 DOMAIN-CONTAINING PROTEIN"/>
    <property type="match status" value="1"/>
</dbReference>
<keyword evidence="6" id="KW-1015">Disulfide bond</keyword>
<dbReference type="Pfam" id="PF01501">
    <property type="entry name" value="Glyco_transf_8"/>
    <property type="match status" value="1"/>
</dbReference>
<comment type="caution">
    <text evidence="7">Lacks conserved residue(s) required for the propagation of feature annotation.</text>
</comment>
<keyword evidence="2 7" id="KW-0245">EGF-like domain</keyword>
<evidence type="ECO:0000256" key="7">
    <source>
        <dbReference type="PROSITE-ProRule" id="PRU00076"/>
    </source>
</evidence>
<dbReference type="EMBL" id="KE346360">
    <property type="protein sequence ID" value="KJE88426.1"/>
    <property type="molecule type" value="Genomic_DNA"/>
</dbReference>
<evidence type="ECO:0000313" key="10">
    <source>
        <dbReference type="EMBL" id="KJE88426.1"/>
    </source>
</evidence>
<keyword evidence="8" id="KW-0812">Transmembrane</keyword>
<organism evidence="10 11">
    <name type="scientific">Capsaspora owczarzaki (strain ATCC 30864)</name>
    <dbReference type="NCBI Taxonomy" id="595528"/>
    <lineage>
        <taxon>Eukaryota</taxon>
        <taxon>Filasterea</taxon>
        <taxon>Capsaspora</taxon>
    </lineage>
</organism>
<dbReference type="AlphaFoldDB" id="A0A0D2TZR8"/>
<dbReference type="Pfam" id="PF12947">
    <property type="entry name" value="EGF_3"/>
    <property type="match status" value="1"/>
</dbReference>
<dbReference type="GO" id="GO:0016757">
    <property type="term" value="F:glycosyltransferase activity"/>
    <property type="evidence" value="ECO:0007669"/>
    <property type="project" value="UniProtKB-KW"/>
</dbReference>
<dbReference type="CDD" id="cd00054">
    <property type="entry name" value="EGF_CA"/>
    <property type="match status" value="1"/>
</dbReference>
<accession>A0A0D2TZR8</accession>
<proteinExistence type="inferred from homology"/>
<evidence type="ECO:0000256" key="8">
    <source>
        <dbReference type="SAM" id="Phobius"/>
    </source>
</evidence>
<dbReference type="PROSITE" id="PS01186">
    <property type="entry name" value="EGF_2"/>
    <property type="match status" value="1"/>
</dbReference>
<evidence type="ECO:0000259" key="9">
    <source>
        <dbReference type="PROSITE" id="PS50026"/>
    </source>
</evidence>
<dbReference type="SUPFAM" id="SSF51735">
    <property type="entry name" value="NAD(P)-binding Rossmann-fold domains"/>
    <property type="match status" value="1"/>
</dbReference>
<dbReference type="STRING" id="595528.A0A0D2TZR8"/>
<dbReference type="Gene3D" id="3.90.25.10">
    <property type="entry name" value="UDP-galactose 4-epimerase, domain 1"/>
    <property type="match status" value="1"/>
</dbReference>
<keyword evidence="5" id="KW-0479">Metal-binding</keyword>
<dbReference type="eggNOG" id="KOG1371">
    <property type="taxonomic scope" value="Eukaryota"/>
</dbReference>
<evidence type="ECO:0000313" key="11">
    <source>
        <dbReference type="Proteomes" id="UP000008743"/>
    </source>
</evidence>
<dbReference type="InterPro" id="IPR029044">
    <property type="entry name" value="Nucleotide-diphossugar_trans"/>
</dbReference>
<dbReference type="GO" id="GO:0005794">
    <property type="term" value="C:Golgi apparatus"/>
    <property type="evidence" value="ECO:0007669"/>
    <property type="project" value="TreeGrafter"/>
</dbReference>
<keyword evidence="8" id="KW-0472">Membrane</keyword>
<dbReference type="OrthoDB" id="411524at2759"/>
<dbReference type="Gene3D" id="2.10.25.10">
    <property type="entry name" value="Laminin"/>
    <property type="match status" value="1"/>
</dbReference>
<dbReference type="PhylomeDB" id="A0A0D2TZR8"/>
<evidence type="ECO:0000256" key="3">
    <source>
        <dbReference type="ARBA" id="ARBA00022676"/>
    </source>
</evidence>
<dbReference type="Pfam" id="PF01370">
    <property type="entry name" value="Epimerase"/>
    <property type="match status" value="1"/>
</dbReference>
<dbReference type="InterPro" id="IPR036291">
    <property type="entry name" value="NAD(P)-bd_dom_sf"/>
</dbReference>
<dbReference type="PANTHER" id="PTHR13778:SF47">
    <property type="entry name" value="LIPOPOLYSACCHARIDE 1,3-GALACTOSYLTRANSFERASE"/>
    <property type="match status" value="1"/>
</dbReference>
<feature type="transmembrane region" description="Helical" evidence="8">
    <location>
        <begin position="14"/>
        <end position="34"/>
    </location>
</feature>
<keyword evidence="11" id="KW-1185">Reference proteome</keyword>
<sequence>MPPRGSSCVRSRRICMLTAATAILLLIVVGYSLISESELSATGQTPRQRLQLLFRQQRLDAAAAAAADGDQAEAMEEAELLPPVQAQPVHLLSDHIPARIPPNDRAILVTGGAGFVGMNVVAQLARDKHAHTIVAIDNFAHPAVSDKWNARTLMQDRAFNISRMHGVVVVDGDICNRPFLARLFDRYRFTDVLHLADARAGRHSSNHTDVTVRANIDCFVSLLETMKMFLHPKESLSSSPDSGSNVHRLPRLIFASSADVYGLNDASSGPSASWARVDRPHSMYSATSKGAEVLAWSYHATTGIPMIGLRLFSVFGAWADASSALSAFARGFLSSSSKVTLHSLRAKAGASTTEFPERDFIHISDVSNAVVLAMNADYIDFAVINLGFGQPRSVRDVAALLAQELVDQLGGKSLNDEITIGPLPRGELARTCADTQDLIMTLEYLPAVSFRAGLQDFVRWFLWYHHVSADRRTLSTEWVTPSPAVGEFIAKLESARAKQQEKSEKMMAATIADAKRARIESDRAHLVALDQARGVSLPLLDGLSTKSFVLVEKLFPQSADMVLLDFAVDRPDELIKACNRYDECLAFTPHDGYLKHQLGDIAAAQPVDPVRDTSTGTYVAAINPCDYDLHQCSPDATCDFLQYGAFKCRCKPGFVGDGIFCFPPAGIRALRASNGEPLPLKPIEYQFHPKMDSPGGDLLLRYALKFTAAGMLMALCDSTPDCQGFNTNGYLKWKMSSEQEFELGFLSARDGTYSIAQSNCEHVGLHCTNGAPCRRRGRDQFYCQCQGSETDCSVPLPLAAPTATTSSEKVAAHNANNDATQARSPIHVIITTDLEHVAGLVPLINSILSNSAEPGRLQIHLVAAPDAVDAISRELFCTALHARIQVQDNPAMVGFRTAAGLRQDESQASITITAFSLTSRQINLIKVYDNKQVFGNLASPANYARFYLADSFTSLDRVIYLDVDVIVQQDIADLWNTLTTTSKPFAALERATSTYGSIFANERVHALFSQQNAKKMDLSAGTFNAGVMILDFVAWRAAQLTTMAEFWMKQQAQSQLWSLGTQPIMLLILHGRWGPFHPKWNVNGLGWKEDMDTWQLDASNAALLHWNGARKPWLPNGLFAERWSPYVLQVCGGRARGVCEHAFAPSTGTPTWSCGCFPPWKSPHCTEQ</sequence>
<protein>
    <recommendedName>
        <fullName evidence="9">EGF-like domain-containing protein</fullName>
    </recommendedName>
</protein>
<dbReference type="InParanoid" id="A0A0D2TZR8"/>